<dbReference type="RefSeq" id="WP_386403066.1">
    <property type="nucleotide sequence ID" value="NZ_JBHTJH010000003.1"/>
</dbReference>
<dbReference type="InterPro" id="IPR012944">
    <property type="entry name" value="SusD_RagB_dom"/>
</dbReference>
<evidence type="ECO:0000256" key="1">
    <source>
        <dbReference type="ARBA" id="ARBA00004442"/>
    </source>
</evidence>
<evidence type="ECO:0000259" key="7">
    <source>
        <dbReference type="Pfam" id="PF14322"/>
    </source>
</evidence>
<dbReference type="CDD" id="cd08977">
    <property type="entry name" value="SusD"/>
    <property type="match status" value="1"/>
</dbReference>
<dbReference type="Pfam" id="PF07980">
    <property type="entry name" value="SusD_RagB"/>
    <property type="match status" value="1"/>
</dbReference>
<name>A0ABW3CW95_9FLAO</name>
<dbReference type="InterPro" id="IPR011990">
    <property type="entry name" value="TPR-like_helical_dom_sf"/>
</dbReference>
<comment type="subcellular location">
    <subcellularLocation>
        <location evidence="1">Cell outer membrane</location>
    </subcellularLocation>
</comment>
<feature type="domain" description="SusD-like N-terminal" evidence="7">
    <location>
        <begin position="24"/>
        <end position="229"/>
    </location>
</feature>
<comment type="caution">
    <text evidence="8">The sequence shown here is derived from an EMBL/GenBank/DDBJ whole genome shotgun (WGS) entry which is preliminary data.</text>
</comment>
<feature type="domain" description="RagB/SusD" evidence="6">
    <location>
        <begin position="342"/>
        <end position="465"/>
    </location>
</feature>
<dbReference type="Proteomes" id="UP001596978">
    <property type="component" value="Unassembled WGS sequence"/>
</dbReference>
<dbReference type="Gene3D" id="1.25.40.390">
    <property type="match status" value="1"/>
</dbReference>
<dbReference type="EMBL" id="JBHTJH010000003">
    <property type="protein sequence ID" value="MFD0860956.1"/>
    <property type="molecule type" value="Genomic_DNA"/>
</dbReference>
<dbReference type="InterPro" id="IPR033985">
    <property type="entry name" value="SusD-like_N"/>
</dbReference>
<keyword evidence="4" id="KW-0472">Membrane</keyword>
<evidence type="ECO:0000313" key="9">
    <source>
        <dbReference type="Proteomes" id="UP001596978"/>
    </source>
</evidence>
<protein>
    <submittedName>
        <fullName evidence="8">RagB/SusD family nutrient uptake outer membrane protein</fullName>
    </submittedName>
</protein>
<dbReference type="Gene3D" id="1.25.40.900">
    <property type="match status" value="1"/>
</dbReference>
<evidence type="ECO:0000256" key="2">
    <source>
        <dbReference type="ARBA" id="ARBA00006275"/>
    </source>
</evidence>
<evidence type="ECO:0000256" key="4">
    <source>
        <dbReference type="ARBA" id="ARBA00023136"/>
    </source>
</evidence>
<dbReference type="PROSITE" id="PS51257">
    <property type="entry name" value="PROKAR_LIPOPROTEIN"/>
    <property type="match status" value="1"/>
</dbReference>
<comment type="similarity">
    <text evidence="2">Belongs to the SusD family.</text>
</comment>
<reference evidence="9" key="1">
    <citation type="journal article" date="2019" name="Int. J. Syst. Evol. Microbiol.">
        <title>The Global Catalogue of Microorganisms (GCM) 10K type strain sequencing project: providing services to taxonomists for standard genome sequencing and annotation.</title>
        <authorList>
            <consortium name="The Broad Institute Genomics Platform"/>
            <consortium name="The Broad Institute Genome Sequencing Center for Infectious Disease"/>
            <person name="Wu L."/>
            <person name="Ma J."/>
        </authorList>
    </citation>
    <scope>NUCLEOTIDE SEQUENCE [LARGE SCALE GENOMIC DNA]</scope>
    <source>
        <strain evidence="9">CCUG 62952</strain>
    </source>
</reference>
<keyword evidence="5" id="KW-0998">Cell outer membrane</keyword>
<organism evidence="8 9">
    <name type="scientific">Sungkyunkwania multivorans</name>
    <dbReference type="NCBI Taxonomy" id="1173618"/>
    <lineage>
        <taxon>Bacteria</taxon>
        <taxon>Pseudomonadati</taxon>
        <taxon>Bacteroidota</taxon>
        <taxon>Flavobacteriia</taxon>
        <taxon>Flavobacteriales</taxon>
        <taxon>Flavobacteriaceae</taxon>
        <taxon>Sungkyunkwania</taxon>
    </lineage>
</organism>
<evidence type="ECO:0000256" key="3">
    <source>
        <dbReference type="ARBA" id="ARBA00022729"/>
    </source>
</evidence>
<keyword evidence="3" id="KW-0732">Signal</keyword>
<dbReference type="Pfam" id="PF14322">
    <property type="entry name" value="SusD-like_3"/>
    <property type="match status" value="1"/>
</dbReference>
<dbReference type="Gene3D" id="2.20.20.130">
    <property type="match status" value="1"/>
</dbReference>
<sequence>MKKNKFIIAALLSGFTFLSCDSDLDIAPQDQLTQDVAFSNETLARGVLAGAYSAAQQDDVLNGTWQLAGDWQADNIDFEGSFPTFQEVRDYSTLSDNTSISGMWDDNYETIGTANLVIKNVPTVADPNFTDAEKNNVVAQAKFIRALVYFNMSNWFAQPLQVSGGTNLAVPLVLEPFDGNVTNPPRATLNEVQAQIEQDLLDAIMFLDDTDNSVATLGAAQGLLARLYLYQEKWSQAAGLANDVINNSAYALATDYTFYNTQDREFLFTLVNTAADGQDSGQGFSGLSNPVPEGRGDAPFSDNLIAAFNAEPGDLRFSTLTQTGTDAQQNAGRIFSSKYPDGVTNADNAPVLRITEMYLTRAEANFRGGTTTGDTPLNDINRLRARAGLADLTSVTLDDILNERRKELCFEGHRRMDLLRNGDNLRRPGMANVAESAPGANKVIFPIPVNQVDLSEGTLEQNPGY</sequence>
<evidence type="ECO:0000259" key="6">
    <source>
        <dbReference type="Pfam" id="PF07980"/>
    </source>
</evidence>
<accession>A0ABW3CW95</accession>
<dbReference type="SUPFAM" id="SSF48452">
    <property type="entry name" value="TPR-like"/>
    <property type="match status" value="1"/>
</dbReference>
<evidence type="ECO:0000256" key="5">
    <source>
        <dbReference type="ARBA" id="ARBA00023237"/>
    </source>
</evidence>
<evidence type="ECO:0000313" key="8">
    <source>
        <dbReference type="EMBL" id="MFD0860956.1"/>
    </source>
</evidence>
<proteinExistence type="inferred from homology"/>
<keyword evidence="9" id="KW-1185">Reference proteome</keyword>
<gene>
    <name evidence="8" type="ORF">ACFQ1M_01950</name>
</gene>